<proteinExistence type="predicted"/>
<evidence type="ECO:0000313" key="1">
    <source>
        <dbReference type="EMBL" id="OWM74614.1"/>
    </source>
</evidence>
<comment type="caution">
    <text evidence="1">The sequence shown here is derived from an EMBL/GenBank/DDBJ whole genome shotgun (WGS) entry which is preliminary data.</text>
</comment>
<organism evidence="1 2">
    <name type="scientific">Punica granatum</name>
    <name type="common">Pomegranate</name>
    <dbReference type="NCBI Taxonomy" id="22663"/>
    <lineage>
        <taxon>Eukaryota</taxon>
        <taxon>Viridiplantae</taxon>
        <taxon>Streptophyta</taxon>
        <taxon>Embryophyta</taxon>
        <taxon>Tracheophyta</taxon>
        <taxon>Spermatophyta</taxon>
        <taxon>Magnoliopsida</taxon>
        <taxon>eudicotyledons</taxon>
        <taxon>Gunneridae</taxon>
        <taxon>Pentapetalae</taxon>
        <taxon>rosids</taxon>
        <taxon>malvids</taxon>
        <taxon>Myrtales</taxon>
        <taxon>Lythraceae</taxon>
        <taxon>Punica</taxon>
    </lineage>
</organism>
<gene>
    <name evidence="1" type="ORF">CDL15_Pgr005194</name>
</gene>
<dbReference type="AlphaFoldDB" id="A0A218WP61"/>
<name>A0A218WP61_PUNGR</name>
<protein>
    <submittedName>
        <fullName evidence="1">Uncharacterized protein</fullName>
    </submittedName>
</protein>
<sequence length="145" mass="16512">MCDGFIKQINSDCKTKVKINFDSNMRRAATQGKAKSHRQDLNMILRFGLYTDQDCRIVNLRTSRQNTTPFLSIGPCPTDILHVNWGSASIDHVGPQSSRAFSGLLFSFRTTCKTSKERQGEPKNNMQALTYRNRIDRTYSTSSIR</sequence>
<dbReference type="EMBL" id="MTKT01003711">
    <property type="protein sequence ID" value="OWM74614.1"/>
    <property type="molecule type" value="Genomic_DNA"/>
</dbReference>
<dbReference type="Proteomes" id="UP000197138">
    <property type="component" value="Unassembled WGS sequence"/>
</dbReference>
<accession>A0A218WP61</accession>
<evidence type="ECO:0000313" key="2">
    <source>
        <dbReference type="Proteomes" id="UP000197138"/>
    </source>
</evidence>
<reference evidence="2" key="1">
    <citation type="journal article" date="2017" name="Plant J.">
        <title>The pomegranate (Punica granatum L.) genome and the genomics of punicalagin biosynthesis.</title>
        <authorList>
            <person name="Qin G."/>
            <person name="Xu C."/>
            <person name="Ming R."/>
            <person name="Tang H."/>
            <person name="Guyot R."/>
            <person name="Kramer E.M."/>
            <person name="Hu Y."/>
            <person name="Yi X."/>
            <person name="Qi Y."/>
            <person name="Xu X."/>
            <person name="Gao Z."/>
            <person name="Pan H."/>
            <person name="Jian J."/>
            <person name="Tian Y."/>
            <person name="Yue Z."/>
            <person name="Xu Y."/>
        </authorList>
    </citation>
    <scope>NUCLEOTIDE SEQUENCE [LARGE SCALE GENOMIC DNA]</scope>
    <source>
        <strain evidence="2">cv. Dabenzi</strain>
    </source>
</reference>